<feature type="domain" description="Glycine transporter" evidence="8">
    <location>
        <begin position="17"/>
        <end position="91"/>
    </location>
</feature>
<evidence type="ECO:0000256" key="3">
    <source>
        <dbReference type="ARBA" id="ARBA00022475"/>
    </source>
</evidence>
<comment type="subcellular location">
    <subcellularLocation>
        <location evidence="1">Cell membrane</location>
        <topology evidence="1">Multi-pass membrane protein</topology>
    </subcellularLocation>
</comment>
<evidence type="ECO:0000256" key="7">
    <source>
        <dbReference type="SAM" id="Phobius"/>
    </source>
</evidence>
<evidence type="ECO:0000259" key="8">
    <source>
        <dbReference type="Pfam" id="PF03458"/>
    </source>
</evidence>
<evidence type="ECO:0000313" key="10">
    <source>
        <dbReference type="Proteomes" id="UP000007089"/>
    </source>
</evidence>
<dbReference type="AlphaFoldDB" id="B8JGB9"/>
<keyword evidence="4 7" id="KW-0812">Transmembrane</keyword>
<gene>
    <name evidence="9" type="ordered locus">A2cp1_3187</name>
</gene>
<feature type="domain" description="Glycine transporter" evidence="8">
    <location>
        <begin position="104"/>
        <end position="177"/>
    </location>
</feature>
<name>B8JGB9_ANAD2</name>
<evidence type="ECO:0000256" key="4">
    <source>
        <dbReference type="ARBA" id="ARBA00022692"/>
    </source>
</evidence>
<dbReference type="KEGG" id="acp:A2cp1_3187"/>
<dbReference type="InterPro" id="IPR005115">
    <property type="entry name" value="Gly_transporter"/>
</dbReference>
<organism evidence="9 10">
    <name type="scientific">Anaeromyxobacter dehalogenans (strain ATCC BAA-258 / DSM 21875 / 2CP-1)</name>
    <dbReference type="NCBI Taxonomy" id="455488"/>
    <lineage>
        <taxon>Bacteria</taxon>
        <taxon>Pseudomonadati</taxon>
        <taxon>Myxococcota</taxon>
        <taxon>Myxococcia</taxon>
        <taxon>Myxococcales</taxon>
        <taxon>Cystobacterineae</taxon>
        <taxon>Anaeromyxobacteraceae</taxon>
        <taxon>Anaeromyxobacter</taxon>
    </lineage>
</organism>
<evidence type="ECO:0000256" key="1">
    <source>
        <dbReference type="ARBA" id="ARBA00004651"/>
    </source>
</evidence>
<dbReference type="HOGENOM" id="CLU_064906_3_1_7"/>
<dbReference type="PANTHER" id="PTHR30506">
    <property type="entry name" value="INNER MEMBRANE PROTEIN"/>
    <property type="match status" value="1"/>
</dbReference>
<feature type="transmembrane region" description="Helical" evidence="7">
    <location>
        <begin position="70"/>
        <end position="91"/>
    </location>
</feature>
<evidence type="ECO:0000313" key="9">
    <source>
        <dbReference type="EMBL" id="ACL66522.1"/>
    </source>
</evidence>
<feature type="transmembrane region" description="Helical" evidence="7">
    <location>
        <begin position="122"/>
        <end position="141"/>
    </location>
</feature>
<dbReference type="EMBL" id="CP001359">
    <property type="protein sequence ID" value="ACL66522.1"/>
    <property type="molecule type" value="Genomic_DNA"/>
</dbReference>
<evidence type="ECO:0000256" key="5">
    <source>
        <dbReference type="ARBA" id="ARBA00022989"/>
    </source>
</evidence>
<dbReference type="GO" id="GO:0005886">
    <property type="term" value="C:plasma membrane"/>
    <property type="evidence" value="ECO:0007669"/>
    <property type="project" value="UniProtKB-SubCell"/>
</dbReference>
<accession>B8JGB9</accession>
<keyword evidence="3" id="KW-1003">Cell membrane</keyword>
<proteinExistence type="inferred from homology"/>
<comment type="similarity">
    <text evidence="2">Belongs to the UPF0126 family.</text>
</comment>
<keyword evidence="5 7" id="KW-1133">Transmembrane helix</keyword>
<dbReference type="Pfam" id="PF03458">
    <property type="entry name" value="Gly_transporter"/>
    <property type="match status" value="2"/>
</dbReference>
<protein>
    <recommendedName>
        <fullName evidence="8">Glycine transporter domain-containing protein</fullName>
    </recommendedName>
</protein>
<feature type="transmembrane region" description="Helical" evidence="7">
    <location>
        <begin position="41"/>
        <end position="58"/>
    </location>
</feature>
<keyword evidence="10" id="KW-1185">Reference proteome</keyword>
<feature type="transmembrane region" description="Helical" evidence="7">
    <location>
        <begin position="187"/>
        <end position="208"/>
    </location>
</feature>
<evidence type="ECO:0000256" key="2">
    <source>
        <dbReference type="ARBA" id="ARBA00008193"/>
    </source>
</evidence>
<reference evidence="9" key="1">
    <citation type="submission" date="2009-01" db="EMBL/GenBank/DDBJ databases">
        <title>Complete sequence of Anaeromyxobacter dehalogenans 2CP-1.</title>
        <authorList>
            <consortium name="US DOE Joint Genome Institute"/>
            <person name="Lucas S."/>
            <person name="Copeland A."/>
            <person name="Lapidus A."/>
            <person name="Glavina del Rio T."/>
            <person name="Dalin E."/>
            <person name="Tice H."/>
            <person name="Bruce D."/>
            <person name="Goodwin L."/>
            <person name="Pitluck S."/>
            <person name="Saunders E."/>
            <person name="Brettin T."/>
            <person name="Detter J.C."/>
            <person name="Han C."/>
            <person name="Larimer F."/>
            <person name="Land M."/>
            <person name="Hauser L."/>
            <person name="Kyrpides N."/>
            <person name="Ovchinnikova G."/>
            <person name="Beliaev A.S."/>
            <person name="Richardson P."/>
        </authorList>
    </citation>
    <scope>NUCLEOTIDE SEQUENCE</scope>
    <source>
        <strain evidence="9">2CP-1</strain>
    </source>
</reference>
<dbReference type="Proteomes" id="UP000007089">
    <property type="component" value="Chromosome"/>
</dbReference>
<keyword evidence="6 7" id="KW-0472">Membrane</keyword>
<sequence>MPHAARFLENPFQLHVTFDLAATYLFAVTGALAAIAKRYDLVGVLVLAFVTGLGGALLRDGLFLQFGPPAVVTDGRYLVAVALGAATGIFFGRRLHRFRIPFLLADAVALGTYGVVGAQKSLAVGLPVVTALMVGAVNAVGGGMLRDVLVRDVPLVFKPGEFYALAAMAGELVFLGLTRGAGLPGTLSALIAIAAAFAVRILSVWLGWRTEALSGEDGTGER</sequence>
<dbReference type="RefSeq" id="WP_015934341.1">
    <property type="nucleotide sequence ID" value="NC_011891.1"/>
</dbReference>
<feature type="transmembrane region" description="Helical" evidence="7">
    <location>
        <begin position="162"/>
        <end position="181"/>
    </location>
</feature>
<evidence type="ECO:0000256" key="6">
    <source>
        <dbReference type="ARBA" id="ARBA00023136"/>
    </source>
</evidence>
<dbReference type="PANTHER" id="PTHR30506:SF3">
    <property type="entry name" value="UPF0126 INNER MEMBRANE PROTEIN YADS-RELATED"/>
    <property type="match status" value="1"/>
</dbReference>
<feature type="transmembrane region" description="Helical" evidence="7">
    <location>
        <begin position="12"/>
        <end position="34"/>
    </location>
</feature>